<reference evidence="2 3" key="1">
    <citation type="journal article" date="2011" name="J. Genet. Genomics">
        <title>Unraveling the Acidithiobacillus caldus complete genome and its central metabolisms for carbon assimilation.</title>
        <authorList>
            <person name="You X.Y."/>
            <person name="Guo X."/>
            <person name="Zheng H.J."/>
            <person name="Zhang M.J."/>
            <person name="Liu L.J."/>
            <person name="Zhu Y.Q."/>
            <person name="Zhu B."/>
            <person name="Wang S.Y."/>
            <person name="Zhao G.P."/>
            <person name="Poetsch A."/>
            <person name="Jiang C.Y."/>
            <person name="Liu S.J."/>
        </authorList>
    </citation>
    <scope>NUCLEOTIDE SEQUENCE [LARGE SCALE GENOMIC DNA]</scope>
    <source>
        <strain evidence="2 3">SM-1</strain>
    </source>
</reference>
<gene>
    <name evidence="2" type="ordered locus">Atc_0867</name>
</gene>
<dbReference type="KEGG" id="acu:Atc_0867"/>
<dbReference type="EMBL" id="CP002573">
    <property type="protein sequence ID" value="AEK57516.1"/>
    <property type="molecule type" value="Genomic_DNA"/>
</dbReference>
<evidence type="ECO:0000313" key="2">
    <source>
        <dbReference type="EMBL" id="AEK57516.1"/>
    </source>
</evidence>
<dbReference type="HOGENOM" id="CLU_3303169_0_0_6"/>
<organism evidence="2 3">
    <name type="scientific">Acidithiobacillus caldus (strain SM-1)</name>
    <dbReference type="NCBI Taxonomy" id="990288"/>
    <lineage>
        <taxon>Bacteria</taxon>
        <taxon>Pseudomonadati</taxon>
        <taxon>Pseudomonadota</taxon>
        <taxon>Acidithiobacillia</taxon>
        <taxon>Acidithiobacillales</taxon>
        <taxon>Acidithiobacillaceae</taxon>
        <taxon>Acidithiobacillus</taxon>
    </lineage>
</organism>
<dbReference type="STRING" id="990288.Atc_0867"/>
<keyword evidence="3" id="KW-1185">Reference proteome</keyword>
<dbReference type="Proteomes" id="UP000006135">
    <property type="component" value="Chromosome"/>
</dbReference>
<accession>F9ZKY9</accession>
<proteinExistence type="predicted"/>
<protein>
    <submittedName>
        <fullName evidence="2">Uncharacterized protein</fullName>
    </submittedName>
</protein>
<evidence type="ECO:0000256" key="1">
    <source>
        <dbReference type="SAM" id="MobiDB-lite"/>
    </source>
</evidence>
<evidence type="ECO:0000313" key="3">
    <source>
        <dbReference type="Proteomes" id="UP000006135"/>
    </source>
</evidence>
<dbReference type="AlphaFoldDB" id="F9ZKY9"/>
<sequence length="39" mass="4391">MQDINPDYLVPGCSLRETAVTDQGRTTIHRGTARNKMED</sequence>
<name>F9ZKY9_ACICS</name>
<feature type="region of interest" description="Disordered" evidence="1">
    <location>
        <begin position="20"/>
        <end position="39"/>
    </location>
</feature>